<gene>
    <name evidence="4" type="ORF">HXN33_04715</name>
</gene>
<accession>A0A930HZD4</accession>
<evidence type="ECO:0000313" key="4">
    <source>
        <dbReference type="EMBL" id="MBF1414869.1"/>
    </source>
</evidence>
<dbReference type="GO" id="GO:0008714">
    <property type="term" value="F:AMP nucleosidase activity"/>
    <property type="evidence" value="ECO:0007669"/>
    <property type="project" value="UniProtKB-EC"/>
</dbReference>
<reference evidence="4" key="1">
    <citation type="submission" date="2020-04" db="EMBL/GenBank/DDBJ databases">
        <title>Deep metagenomics examines the oral microbiome during advanced dental caries in children, revealing novel taxa and co-occurrences with host molecules.</title>
        <authorList>
            <person name="Baker J.L."/>
            <person name="Morton J.T."/>
            <person name="Dinis M."/>
            <person name="Alvarez R."/>
            <person name="Tran N.C."/>
            <person name="Knight R."/>
            <person name="Edlund A."/>
        </authorList>
    </citation>
    <scope>NUCLEOTIDE SEQUENCE</scope>
    <source>
        <strain evidence="4">JCVI_25_bin.9</strain>
    </source>
</reference>
<evidence type="ECO:0000256" key="1">
    <source>
        <dbReference type="ARBA" id="ARBA00000274"/>
    </source>
</evidence>
<comment type="catalytic activity">
    <reaction evidence="1">
        <text>AMP + H2O = D-ribose 5-phosphate + adenine</text>
        <dbReference type="Rhea" id="RHEA:20129"/>
        <dbReference type="ChEBI" id="CHEBI:15377"/>
        <dbReference type="ChEBI" id="CHEBI:16708"/>
        <dbReference type="ChEBI" id="CHEBI:78346"/>
        <dbReference type="ChEBI" id="CHEBI:456215"/>
        <dbReference type="EC" id="3.2.2.4"/>
    </reaction>
</comment>
<name>A0A930HZD4_9BACT</name>
<comment type="similarity">
    <text evidence="2 3">Belongs to the LOG family.</text>
</comment>
<dbReference type="SUPFAM" id="SSF102405">
    <property type="entry name" value="MCP/YpsA-like"/>
    <property type="match status" value="1"/>
</dbReference>
<dbReference type="RefSeq" id="WP_311563265.1">
    <property type="nucleotide sequence ID" value="NZ_CAUPFN010000030.1"/>
</dbReference>
<evidence type="ECO:0000313" key="5">
    <source>
        <dbReference type="Proteomes" id="UP000757461"/>
    </source>
</evidence>
<dbReference type="PANTHER" id="PTHR31223">
    <property type="entry name" value="LOG FAMILY PROTEIN YJL055W"/>
    <property type="match status" value="1"/>
</dbReference>
<evidence type="ECO:0000256" key="3">
    <source>
        <dbReference type="RuleBase" id="RU363015"/>
    </source>
</evidence>
<dbReference type="GO" id="GO:0005829">
    <property type="term" value="C:cytosol"/>
    <property type="evidence" value="ECO:0007669"/>
    <property type="project" value="TreeGrafter"/>
</dbReference>
<comment type="caution">
    <text evidence="4">The sequence shown here is derived from an EMBL/GenBank/DDBJ whole genome shotgun (WGS) entry which is preliminary data.</text>
</comment>
<sequence length="172" mass="19077">MKIAVFCSANNNIDPTYFNMAERLGKWIGGHGHTLIYGGGNSGLMECIGKSVHEAGGRTIGVVPRIMEEGRRMSDYVDVEIPCEDLTDRKAIMMQQADEFCALPGGIGTLDEVFTVAASATIGYHHKRVTLYDVNGFWDSLIALLDDLQQKGMIRGDYHEYIHVKHIDSLNQ</sequence>
<dbReference type="Gene3D" id="3.40.50.450">
    <property type="match status" value="1"/>
</dbReference>
<dbReference type="InterPro" id="IPR005269">
    <property type="entry name" value="LOG"/>
</dbReference>
<protein>
    <recommendedName>
        <fullName evidence="3">Cytokinin riboside 5'-monophosphate phosphoribohydrolase</fullName>
        <ecNumber evidence="3">3.2.2.n1</ecNumber>
    </recommendedName>
</protein>
<organism evidence="4 5">
    <name type="scientific">Prevotella histicola</name>
    <dbReference type="NCBI Taxonomy" id="470565"/>
    <lineage>
        <taxon>Bacteria</taxon>
        <taxon>Pseudomonadati</taxon>
        <taxon>Bacteroidota</taxon>
        <taxon>Bacteroidia</taxon>
        <taxon>Bacteroidales</taxon>
        <taxon>Prevotellaceae</taxon>
        <taxon>Prevotella</taxon>
    </lineage>
</organism>
<dbReference type="EC" id="3.2.2.n1" evidence="3"/>
<keyword evidence="3" id="KW-0203">Cytokinin biosynthesis</keyword>
<proteinExistence type="inferred from homology"/>
<dbReference type="NCBIfam" id="TIGR00730">
    <property type="entry name" value="Rossman fold protein, TIGR00730 family"/>
    <property type="match status" value="1"/>
</dbReference>
<dbReference type="EMBL" id="JABZSQ010000065">
    <property type="protein sequence ID" value="MBF1414869.1"/>
    <property type="molecule type" value="Genomic_DNA"/>
</dbReference>
<dbReference type="GO" id="GO:0009691">
    <property type="term" value="P:cytokinin biosynthetic process"/>
    <property type="evidence" value="ECO:0007669"/>
    <property type="project" value="UniProtKB-UniRule"/>
</dbReference>
<dbReference type="InterPro" id="IPR031100">
    <property type="entry name" value="LOG_fam"/>
</dbReference>
<evidence type="ECO:0000256" key="2">
    <source>
        <dbReference type="ARBA" id="ARBA00006763"/>
    </source>
</evidence>
<dbReference type="AlphaFoldDB" id="A0A930HZD4"/>
<dbReference type="Proteomes" id="UP000757461">
    <property type="component" value="Unassembled WGS sequence"/>
</dbReference>
<dbReference type="Pfam" id="PF03641">
    <property type="entry name" value="Lysine_decarbox"/>
    <property type="match status" value="1"/>
</dbReference>
<dbReference type="PANTHER" id="PTHR31223:SF70">
    <property type="entry name" value="LOG FAMILY PROTEIN YJL055W"/>
    <property type="match status" value="1"/>
</dbReference>
<keyword evidence="3" id="KW-0378">Hydrolase</keyword>